<keyword evidence="4" id="KW-1185">Reference proteome</keyword>
<comment type="caution">
    <text evidence="3">The sequence shown here is derived from an EMBL/GenBank/DDBJ whole genome shotgun (WGS) entry which is preliminary data.</text>
</comment>
<accession>A0ABP5GHA7</accession>
<dbReference type="PANTHER" id="PTHR35797">
    <property type="entry name" value="PROTEASE-RELATED"/>
    <property type="match status" value="1"/>
</dbReference>
<protein>
    <submittedName>
        <fullName evidence="3">CPBP family intramembrane metalloprotease</fullName>
    </submittedName>
</protein>
<feature type="transmembrane region" description="Helical" evidence="1">
    <location>
        <begin position="25"/>
        <end position="46"/>
    </location>
</feature>
<feature type="transmembrane region" description="Helical" evidence="1">
    <location>
        <begin position="251"/>
        <end position="271"/>
    </location>
</feature>
<dbReference type="InterPro" id="IPR003675">
    <property type="entry name" value="Rce1/LyrA-like_dom"/>
</dbReference>
<feature type="transmembrane region" description="Helical" evidence="1">
    <location>
        <begin position="52"/>
        <end position="74"/>
    </location>
</feature>
<keyword evidence="3" id="KW-0645">Protease</keyword>
<dbReference type="InterPro" id="IPR042150">
    <property type="entry name" value="MmRce1-like"/>
</dbReference>
<dbReference type="PANTHER" id="PTHR35797:SF1">
    <property type="entry name" value="PROTEASE"/>
    <property type="match status" value="1"/>
</dbReference>
<dbReference type="Proteomes" id="UP001501461">
    <property type="component" value="Unassembled WGS sequence"/>
</dbReference>
<feature type="transmembrane region" description="Helical" evidence="1">
    <location>
        <begin position="283"/>
        <end position="303"/>
    </location>
</feature>
<gene>
    <name evidence="3" type="ORF">GCM10009720_29260</name>
</gene>
<dbReference type="Pfam" id="PF02517">
    <property type="entry name" value="Rce1-like"/>
    <property type="match status" value="1"/>
</dbReference>
<sequence>MPSEPAPHVLPSSPTYRAEIPWRQISLFIVITFVVTWLVALPLYLADATTVQALYLPLSLVMMGVPALVAWLIVRRTRPKGQRAATLGFNRHRPLPRFFVYLGLAFLLPMVIALLSLPIASAMGLYNADLTNFAGLQQLFADAGVTGMPVEIILVNQVINVVLAAWFINLLPALGEEIGWRGWLTPQLLPLGVLPTIGITGVIWGLWHTPLILLGHNYPHLPGWQAVVFMVMFCTLIGGILAWLAIRTNSVWPAALGHSTINAIGALPLLFSAEPTFDSAHVGITGTTGWIVAAVILVVLLAIKSFKPAPTPTIDPATAWPDDYQAETQHHPDAK</sequence>
<reference evidence="4" key="1">
    <citation type="journal article" date="2019" name="Int. J. Syst. Evol. Microbiol.">
        <title>The Global Catalogue of Microorganisms (GCM) 10K type strain sequencing project: providing services to taxonomists for standard genome sequencing and annotation.</title>
        <authorList>
            <consortium name="The Broad Institute Genomics Platform"/>
            <consortium name="The Broad Institute Genome Sequencing Center for Infectious Disease"/>
            <person name="Wu L."/>
            <person name="Ma J."/>
        </authorList>
    </citation>
    <scope>NUCLEOTIDE SEQUENCE [LARGE SCALE GENOMIC DNA]</scope>
    <source>
        <strain evidence="4">JCM 13595</strain>
    </source>
</reference>
<dbReference type="RefSeq" id="WP_343960123.1">
    <property type="nucleotide sequence ID" value="NZ_BAAAMN010000072.1"/>
</dbReference>
<name>A0ABP5GHA7_9MICC</name>
<keyword evidence="1" id="KW-0472">Membrane</keyword>
<feature type="transmembrane region" description="Helical" evidence="1">
    <location>
        <begin position="146"/>
        <end position="168"/>
    </location>
</feature>
<proteinExistence type="predicted"/>
<evidence type="ECO:0000313" key="4">
    <source>
        <dbReference type="Proteomes" id="UP001501461"/>
    </source>
</evidence>
<evidence type="ECO:0000313" key="3">
    <source>
        <dbReference type="EMBL" id="GAA2046529.1"/>
    </source>
</evidence>
<keyword evidence="1" id="KW-1133">Transmembrane helix</keyword>
<feature type="transmembrane region" description="Helical" evidence="1">
    <location>
        <begin position="227"/>
        <end position="246"/>
    </location>
</feature>
<keyword evidence="1" id="KW-0812">Transmembrane</keyword>
<dbReference type="EMBL" id="BAAAMN010000072">
    <property type="protein sequence ID" value="GAA2046529.1"/>
    <property type="molecule type" value="Genomic_DNA"/>
</dbReference>
<evidence type="ECO:0000256" key="1">
    <source>
        <dbReference type="SAM" id="Phobius"/>
    </source>
</evidence>
<organism evidence="3 4">
    <name type="scientific">Yaniella flava</name>
    <dbReference type="NCBI Taxonomy" id="287930"/>
    <lineage>
        <taxon>Bacteria</taxon>
        <taxon>Bacillati</taxon>
        <taxon>Actinomycetota</taxon>
        <taxon>Actinomycetes</taxon>
        <taxon>Micrococcales</taxon>
        <taxon>Micrococcaceae</taxon>
        <taxon>Yaniella</taxon>
    </lineage>
</organism>
<evidence type="ECO:0000259" key="2">
    <source>
        <dbReference type="Pfam" id="PF02517"/>
    </source>
</evidence>
<feature type="domain" description="CAAX prenyl protease 2/Lysostaphin resistance protein A-like" evidence="2">
    <location>
        <begin position="161"/>
        <end position="264"/>
    </location>
</feature>
<feature type="transmembrane region" description="Helical" evidence="1">
    <location>
        <begin position="98"/>
        <end position="126"/>
    </location>
</feature>
<feature type="transmembrane region" description="Helical" evidence="1">
    <location>
        <begin position="188"/>
        <end position="207"/>
    </location>
</feature>
<keyword evidence="3" id="KW-0482">Metalloprotease</keyword>
<keyword evidence="3" id="KW-0378">Hydrolase</keyword>
<dbReference type="GO" id="GO:0008237">
    <property type="term" value="F:metallopeptidase activity"/>
    <property type="evidence" value="ECO:0007669"/>
    <property type="project" value="UniProtKB-KW"/>
</dbReference>